<dbReference type="InterPro" id="IPR002545">
    <property type="entry name" value="CheW-lke_dom"/>
</dbReference>
<keyword evidence="3" id="KW-1185">Reference proteome</keyword>
<dbReference type="RefSeq" id="WP_163664960.1">
    <property type="nucleotide sequence ID" value="NZ_QXHD01000004.1"/>
</dbReference>
<dbReference type="Proteomes" id="UP000481033">
    <property type="component" value="Unassembled WGS sequence"/>
</dbReference>
<dbReference type="GO" id="GO:0005829">
    <property type="term" value="C:cytosol"/>
    <property type="evidence" value="ECO:0007669"/>
    <property type="project" value="TreeGrafter"/>
</dbReference>
<sequence>MASTVVSQLQSSLQETAALSDPLGLEPIPEDTRQRFLRFKLSGENGTLLPLETIIEILQLEPVEILPVPEVPAYLLGVCHWRGAILWLTDLNVLVGSPPLWQQAPSLEKPLVIVVESGDRRVGLAVEQVDDVEMVAPETIHLPTEFDSTAIAPFVMGYLPNHGGTVLDVDVIVERSLQGPP</sequence>
<comment type="caution">
    <text evidence="2">The sequence shown here is derived from an EMBL/GenBank/DDBJ whole genome shotgun (WGS) entry which is preliminary data.</text>
</comment>
<dbReference type="PROSITE" id="PS50851">
    <property type="entry name" value="CHEW"/>
    <property type="match status" value="1"/>
</dbReference>
<dbReference type="EMBL" id="QXHD01000004">
    <property type="protein sequence ID" value="NEZ59866.1"/>
    <property type="molecule type" value="Genomic_DNA"/>
</dbReference>
<dbReference type="InterPro" id="IPR039315">
    <property type="entry name" value="CheW"/>
</dbReference>
<dbReference type="Pfam" id="PF01584">
    <property type="entry name" value="CheW"/>
    <property type="match status" value="1"/>
</dbReference>
<evidence type="ECO:0000313" key="3">
    <source>
        <dbReference type="Proteomes" id="UP000481033"/>
    </source>
</evidence>
<dbReference type="SMART" id="SM00260">
    <property type="entry name" value="CheW"/>
    <property type="match status" value="1"/>
</dbReference>
<accession>A0A6M0RUN3</accession>
<organism evidence="2 3">
    <name type="scientific">Adonisia turfae CCMR0081</name>
    <dbReference type="NCBI Taxonomy" id="2292702"/>
    <lineage>
        <taxon>Bacteria</taxon>
        <taxon>Bacillati</taxon>
        <taxon>Cyanobacteriota</taxon>
        <taxon>Adonisia</taxon>
        <taxon>Adonisia turfae</taxon>
    </lineage>
</organism>
<proteinExistence type="predicted"/>
<feature type="domain" description="CheW-like" evidence="1">
    <location>
        <begin position="33"/>
        <end position="178"/>
    </location>
</feature>
<dbReference type="PANTHER" id="PTHR22617">
    <property type="entry name" value="CHEMOTAXIS SENSOR HISTIDINE KINASE-RELATED"/>
    <property type="match status" value="1"/>
</dbReference>
<dbReference type="SUPFAM" id="SSF50341">
    <property type="entry name" value="CheW-like"/>
    <property type="match status" value="1"/>
</dbReference>
<dbReference type="PANTHER" id="PTHR22617:SF23">
    <property type="entry name" value="CHEMOTAXIS PROTEIN CHEW"/>
    <property type="match status" value="1"/>
</dbReference>
<dbReference type="InterPro" id="IPR036061">
    <property type="entry name" value="CheW-like_dom_sf"/>
</dbReference>
<dbReference type="GO" id="GO:0007165">
    <property type="term" value="P:signal transduction"/>
    <property type="evidence" value="ECO:0007669"/>
    <property type="project" value="InterPro"/>
</dbReference>
<gene>
    <name evidence="2" type="ORF">DXZ20_30340</name>
</gene>
<name>A0A6M0RUN3_9CYAN</name>
<evidence type="ECO:0000259" key="1">
    <source>
        <dbReference type="PROSITE" id="PS50851"/>
    </source>
</evidence>
<reference evidence="2 3" key="1">
    <citation type="journal article" date="2020" name="Microb. Ecol.">
        <title>Ecogenomics of the Marine Benthic Filamentous Cyanobacterium Adonisia.</title>
        <authorList>
            <person name="Walter J.M."/>
            <person name="Coutinho F.H."/>
            <person name="Leomil L."/>
            <person name="Hargreaves P.I."/>
            <person name="Campeao M.E."/>
            <person name="Vieira V.V."/>
            <person name="Silva B.S."/>
            <person name="Fistarol G.O."/>
            <person name="Salomon P.S."/>
            <person name="Sawabe T."/>
            <person name="Mino S."/>
            <person name="Hosokawa M."/>
            <person name="Miyashita H."/>
            <person name="Maruyama F."/>
            <person name="van Verk M.C."/>
            <person name="Dutilh B.E."/>
            <person name="Thompson C.C."/>
            <person name="Thompson F.L."/>
        </authorList>
    </citation>
    <scope>NUCLEOTIDE SEQUENCE [LARGE SCALE GENOMIC DNA]</scope>
    <source>
        <strain evidence="2 3">CCMR0081</strain>
    </source>
</reference>
<dbReference type="GO" id="GO:0006935">
    <property type="term" value="P:chemotaxis"/>
    <property type="evidence" value="ECO:0007669"/>
    <property type="project" value="InterPro"/>
</dbReference>
<dbReference type="Gene3D" id="2.40.50.180">
    <property type="entry name" value="CheA-289, Domain 4"/>
    <property type="match status" value="1"/>
</dbReference>
<dbReference type="AlphaFoldDB" id="A0A6M0RUN3"/>
<evidence type="ECO:0000313" key="2">
    <source>
        <dbReference type="EMBL" id="NEZ59866.1"/>
    </source>
</evidence>
<protein>
    <submittedName>
        <fullName evidence="2">Chemotaxis protein</fullName>
    </submittedName>
</protein>